<comment type="subcellular location">
    <subcellularLocation>
        <location evidence="5 6">Cytoplasm</location>
    </subcellularLocation>
</comment>
<evidence type="ECO:0000256" key="4">
    <source>
        <dbReference type="ARBA" id="ARBA00022839"/>
    </source>
</evidence>
<dbReference type="CDD" id="cd04489">
    <property type="entry name" value="ExoVII_LU_OBF"/>
    <property type="match status" value="1"/>
</dbReference>
<dbReference type="Pfam" id="PF13742">
    <property type="entry name" value="tRNA_anti_2"/>
    <property type="match status" value="1"/>
</dbReference>
<keyword evidence="4 5" id="KW-0269">Exonuclease</keyword>
<evidence type="ECO:0000256" key="6">
    <source>
        <dbReference type="RuleBase" id="RU004355"/>
    </source>
</evidence>
<evidence type="ECO:0000256" key="5">
    <source>
        <dbReference type="HAMAP-Rule" id="MF_00378"/>
    </source>
</evidence>
<accession>A0ABW4QKC5</accession>
<keyword evidence="2 5" id="KW-0540">Nuclease</keyword>
<dbReference type="EMBL" id="JBHUFW010000011">
    <property type="protein sequence ID" value="MFD1864106.1"/>
    <property type="molecule type" value="Genomic_DNA"/>
</dbReference>
<evidence type="ECO:0000313" key="9">
    <source>
        <dbReference type="EMBL" id="MFD1864106.1"/>
    </source>
</evidence>
<evidence type="ECO:0000313" key="10">
    <source>
        <dbReference type="Proteomes" id="UP001597273"/>
    </source>
</evidence>
<dbReference type="PANTHER" id="PTHR30008:SF0">
    <property type="entry name" value="EXODEOXYRIBONUCLEASE 7 LARGE SUBUNIT"/>
    <property type="match status" value="1"/>
</dbReference>
<keyword evidence="1 5" id="KW-0963">Cytoplasm</keyword>
<dbReference type="NCBIfam" id="TIGR00237">
    <property type="entry name" value="xseA"/>
    <property type="match status" value="1"/>
</dbReference>
<comment type="catalytic activity">
    <reaction evidence="5 6">
        <text>Exonucleolytic cleavage in either 5'- to 3'- or 3'- to 5'-direction to yield nucleoside 5'-phosphates.</text>
        <dbReference type="EC" id="3.1.11.6"/>
    </reaction>
</comment>
<gene>
    <name evidence="5 9" type="primary">xseA</name>
    <name evidence="9" type="ORF">ACFSDB_14440</name>
</gene>
<comment type="similarity">
    <text evidence="5 6">Belongs to the XseA family.</text>
</comment>
<keyword evidence="10" id="KW-1185">Reference proteome</keyword>
<dbReference type="RefSeq" id="WP_204890493.1">
    <property type="nucleotide sequence ID" value="NZ_JBHUFW010000011.1"/>
</dbReference>
<protein>
    <recommendedName>
        <fullName evidence="5">Exodeoxyribonuclease 7 large subunit</fullName>
        <ecNumber evidence="5">3.1.11.6</ecNumber>
    </recommendedName>
    <alternativeName>
        <fullName evidence="5">Exodeoxyribonuclease VII large subunit</fullName>
        <shortName evidence="5">Exonuclease VII large subunit</shortName>
    </alternativeName>
</protein>
<dbReference type="GO" id="GO:0008855">
    <property type="term" value="F:exodeoxyribonuclease VII activity"/>
    <property type="evidence" value="ECO:0007669"/>
    <property type="project" value="UniProtKB-EC"/>
</dbReference>
<dbReference type="HAMAP" id="MF_00378">
    <property type="entry name" value="Exonuc_7_L"/>
    <property type="match status" value="1"/>
</dbReference>
<comment type="caution">
    <text evidence="9">The sequence shown here is derived from an EMBL/GenBank/DDBJ whole genome shotgun (WGS) entry which is preliminary data.</text>
</comment>
<evidence type="ECO:0000259" key="7">
    <source>
        <dbReference type="Pfam" id="PF02601"/>
    </source>
</evidence>
<dbReference type="PANTHER" id="PTHR30008">
    <property type="entry name" value="EXODEOXYRIBONUCLEASE 7 LARGE SUBUNIT"/>
    <property type="match status" value="1"/>
</dbReference>
<name>A0ABW4QKC5_9BACL</name>
<comment type="function">
    <text evidence="5">Bidirectionally degrades single-stranded DNA into large acid-insoluble oligonucleotides, which are then degraded further into small acid-soluble oligonucleotides.</text>
</comment>
<feature type="domain" description="Exonuclease VII large subunit C-terminal" evidence="7">
    <location>
        <begin position="125"/>
        <end position="437"/>
    </location>
</feature>
<dbReference type="InterPro" id="IPR025824">
    <property type="entry name" value="OB-fold_nuc-bd_dom"/>
</dbReference>
<organism evidence="9 10">
    <name type="scientific">Planococcus chinensis</name>
    <dbReference type="NCBI Taxonomy" id="272917"/>
    <lineage>
        <taxon>Bacteria</taxon>
        <taxon>Bacillati</taxon>
        <taxon>Bacillota</taxon>
        <taxon>Bacilli</taxon>
        <taxon>Bacillales</taxon>
        <taxon>Caryophanaceae</taxon>
        <taxon>Planococcus</taxon>
    </lineage>
</organism>
<proteinExistence type="inferred from homology"/>
<keyword evidence="3 5" id="KW-0378">Hydrolase</keyword>
<evidence type="ECO:0000259" key="8">
    <source>
        <dbReference type="Pfam" id="PF13742"/>
    </source>
</evidence>
<dbReference type="EC" id="3.1.11.6" evidence="5"/>
<dbReference type="Pfam" id="PF02601">
    <property type="entry name" value="Exonuc_VII_L"/>
    <property type="match status" value="1"/>
</dbReference>
<dbReference type="Proteomes" id="UP001597273">
    <property type="component" value="Unassembled WGS sequence"/>
</dbReference>
<dbReference type="InterPro" id="IPR003753">
    <property type="entry name" value="Exonuc_VII_L"/>
</dbReference>
<evidence type="ECO:0000256" key="2">
    <source>
        <dbReference type="ARBA" id="ARBA00022722"/>
    </source>
</evidence>
<dbReference type="InterPro" id="IPR020579">
    <property type="entry name" value="Exonuc_VII_lsu_C"/>
</dbReference>
<feature type="domain" description="OB-fold nucleic acid binding" evidence="8">
    <location>
        <begin position="7"/>
        <end position="102"/>
    </location>
</feature>
<evidence type="ECO:0000256" key="1">
    <source>
        <dbReference type="ARBA" id="ARBA00022490"/>
    </source>
</evidence>
<reference evidence="10" key="1">
    <citation type="journal article" date="2019" name="Int. J. Syst. Evol. Microbiol.">
        <title>The Global Catalogue of Microorganisms (GCM) 10K type strain sequencing project: providing services to taxonomists for standard genome sequencing and annotation.</title>
        <authorList>
            <consortium name="The Broad Institute Genomics Platform"/>
            <consortium name="The Broad Institute Genome Sequencing Center for Infectious Disease"/>
            <person name="Wu L."/>
            <person name="Ma J."/>
        </authorList>
    </citation>
    <scope>NUCLEOTIDE SEQUENCE [LARGE SCALE GENOMIC DNA]</scope>
    <source>
        <strain evidence="10">CGMCC 1.15475</strain>
    </source>
</reference>
<evidence type="ECO:0000256" key="3">
    <source>
        <dbReference type="ARBA" id="ARBA00022801"/>
    </source>
</evidence>
<sequence>MAADPYLSVKALTKYIKKKFDVDPHLRDVYVKGELSNVKIHTSGHIYFTLKDNVSRLPAVMFSANAKAVKFRPESGMTVLIRGDVTVYEASGQYQLYAQSMQADGVGDYYLAFEQLKEQLSKEGLFNPAHKKVFPRFPERIAVVTAPTGAAVRDIVITLNRRYPLAKVVIYPTLVQGAQATQSIVQSIQAANQHEFDVMIVGRGGGSIEDLWAFNEEAVARAIYQSRIPIISAVGHETDTTIADFVADMRAPTPTAAAELAVPSKTELLDRLLRYRSGMYRQAANVIAKDKASLGRLTSSYPLAYPDRLYRPFIERIERATDSLQRETFQQMNYARERYSNLSNQLASRSPENRIRQAMLEVDGLERRLGQLANLAVKDRTHQLSSAMRTLDALSPLKIMDRGYSISYKGDEVVKSVEQVEPGDELTVAMKDGTLKAVVNERILANKGDRKDGR</sequence>
<comment type="subunit">
    <text evidence="5">Heterooligomer composed of large and small subunits.</text>
</comment>